<dbReference type="EMBL" id="JACMSC010000006">
    <property type="protein sequence ID" value="KAG6518914.1"/>
    <property type="molecule type" value="Genomic_DNA"/>
</dbReference>
<keyword evidence="2" id="KW-0067">ATP-binding</keyword>
<evidence type="ECO:0000313" key="6">
    <source>
        <dbReference type="Proteomes" id="UP000734854"/>
    </source>
</evidence>
<feature type="region of interest" description="Disordered" evidence="3">
    <location>
        <begin position="349"/>
        <end position="369"/>
    </location>
</feature>
<dbReference type="PANTHER" id="PTHR24096">
    <property type="entry name" value="LONG-CHAIN-FATTY-ACID--COA LIGASE"/>
    <property type="match status" value="1"/>
</dbReference>
<proteinExistence type="predicted"/>
<feature type="compositionally biased region" description="Polar residues" evidence="3">
    <location>
        <begin position="360"/>
        <end position="369"/>
    </location>
</feature>
<dbReference type="InterPro" id="IPR042099">
    <property type="entry name" value="ANL_N_sf"/>
</dbReference>
<organism evidence="5 6">
    <name type="scientific">Zingiber officinale</name>
    <name type="common">Ginger</name>
    <name type="synonym">Amomum zingiber</name>
    <dbReference type="NCBI Taxonomy" id="94328"/>
    <lineage>
        <taxon>Eukaryota</taxon>
        <taxon>Viridiplantae</taxon>
        <taxon>Streptophyta</taxon>
        <taxon>Embryophyta</taxon>
        <taxon>Tracheophyta</taxon>
        <taxon>Spermatophyta</taxon>
        <taxon>Magnoliopsida</taxon>
        <taxon>Liliopsida</taxon>
        <taxon>Zingiberales</taxon>
        <taxon>Zingiberaceae</taxon>
        <taxon>Zingiber</taxon>
    </lineage>
</organism>
<keyword evidence="2" id="KW-0547">Nucleotide-binding</keyword>
<evidence type="ECO:0000313" key="5">
    <source>
        <dbReference type="EMBL" id="KAG6518914.1"/>
    </source>
</evidence>
<evidence type="ECO:0000256" key="1">
    <source>
        <dbReference type="ARBA" id="ARBA00022598"/>
    </source>
</evidence>
<keyword evidence="1" id="KW-0436">Ligase</keyword>
<dbReference type="GO" id="GO:0016878">
    <property type="term" value="F:acid-thiol ligase activity"/>
    <property type="evidence" value="ECO:0007669"/>
    <property type="project" value="UniProtKB-ARBA"/>
</dbReference>
<dbReference type="Pfam" id="PF00501">
    <property type="entry name" value="AMP-binding"/>
    <property type="match status" value="1"/>
</dbReference>
<name>A0A8J5LMQ9_ZINOF</name>
<evidence type="ECO:0000256" key="3">
    <source>
        <dbReference type="SAM" id="MobiDB-lite"/>
    </source>
</evidence>
<dbReference type="AlphaFoldDB" id="A0A8J5LMQ9"/>
<dbReference type="GO" id="GO:0016405">
    <property type="term" value="F:CoA-ligase activity"/>
    <property type="evidence" value="ECO:0007669"/>
    <property type="project" value="TreeGrafter"/>
</dbReference>
<accession>A0A8J5LMQ9</accession>
<dbReference type="PANTHER" id="PTHR24096:SF251">
    <property type="entry name" value="4-COUMARATE--COA LIGASE-LIKE 9"/>
    <property type="match status" value="1"/>
</dbReference>
<sequence>METSEGIPRSAPAVDPRSGFCSETKIFHSLRRPVPLPPDSVPLNAASFSLSLLPSPLPDQPALIDAATGASVSYPDLLSRIRNLASALRSRAGLSKGHVAFLISPPGLDIPVLYLALLSIGAIVSPANPLSTPAEIAHQIRLSNPSVAFATAATAPKLPPHIPTLLLESPRFRSFFDPNTAPLPPLEILQSDTAAILCSSGTMGKVKGVALSHRNLVAQIASNHAAAQVAKEKDAGPPVALITVPLFHVFGYSVVLREVTLGETAVLMERFDFSAILAAVERYRVNLMPVSPPLVLAMAKSPAVVGRDLSSLKLLVCGGAPLVREVAESFAARFPSVIMGKGYGLTESSGGIAGTDDPRNGSTGRISASTEARIVDPATGESLGPGQRGELWLRGPTIMKGTATSASLARLLLVTTIKNKKN</sequence>
<gene>
    <name evidence="5" type="ORF">ZIOFF_022400</name>
</gene>
<dbReference type="InterPro" id="IPR000873">
    <property type="entry name" value="AMP-dep_synth/lig_dom"/>
</dbReference>
<protein>
    <recommendedName>
        <fullName evidence="4">AMP-dependent synthetase/ligase domain-containing protein</fullName>
    </recommendedName>
</protein>
<evidence type="ECO:0000259" key="4">
    <source>
        <dbReference type="Pfam" id="PF00501"/>
    </source>
</evidence>
<dbReference type="SUPFAM" id="SSF56801">
    <property type="entry name" value="Acetyl-CoA synthetase-like"/>
    <property type="match status" value="1"/>
</dbReference>
<reference evidence="5 6" key="1">
    <citation type="submission" date="2020-08" db="EMBL/GenBank/DDBJ databases">
        <title>Plant Genome Project.</title>
        <authorList>
            <person name="Zhang R.-G."/>
        </authorList>
    </citation>
    <scope>NUCLEOTIDE SEQUENCE [LARGE SCALE GENOMIC DNA]</scope>
    <source>
        <tissue evidence="5">Rhizome</tissue>
    </source>
</reference>
<keyword evidence="6" id="KW-1185">Reference proteome</keyword>
<dbReference type="GO" id="GO:0005524">
    <property type="term" value="F:ATP binding"/>
    <property type="evidence" value="ECO:0007669"/>
    <property type="project" value="UniProtKB-KW"/>
</dbReference>
<dbReference type="Gene3D" id="3.40.50.12780">
    <property type="entry name" value="N-terminal domain of ligase-like"/>
    <property type="match status" value="1"/>
</dbReference>
<evidence type="ECO:0000256" key="2">
    <source>
        <dbReference type="ARBA" id="ARBA00022840"/>
    </source>
</evidence>
<feature type="domain" description="AMP-dependent synthetase/ligase" evidence="4">
    <location>
        <begin position="58"/>
        <end position="401"/>
    </location>
</feature>
<comment type="caution">
    <text evidence="5">The sequence shown here is derived from an EMBL/GenBank/DDBJ whole genome shotgun (WGS) entry which is preliminary data.</text>
</comment>
<dbReference type="Proteomes" id="UP000734854">
    <property type="component" value="Unassembled WGS sequence"/>
</dbReference>